<comment type="caution">
    <text evidence="1">The sequence shown here is derived from an EMBL/GenBank/DDBJ whole genome shotgun (WGS) entry which is preliminary data.</text>
</comment>
<evidence type="ECO:0000313" key="2">
    <source>
        <dbReference type="Proteomes" id="UP001254759"/>
    </source>
</evidence>
<evidence type="ECO:0000313" key="1">
    <source>
        <dbReference type="EMBL" id="MDR6841804.1"/>
    </source>
</evidence>
<name>A0ABU1RUK3_9GAMM</name>
<dbReference type="Proteomes" id="UP001254759">
    <property type="component" value="Unassembled WGS sequence"/>
</dbReference>
<dbReference type="RefSeq" id="WP_310092926.1">
    <property type="nucleotide sequence ID" value="NZ_JAVDTT010000002.1"/>
</dbReference>
<protein>
    <submittedName>
        <fullName evidence="1">Uncharacterized protein</fullName>
    </submittedName>
</protein>
<reference evidence="1 2" key="1">
    <citation type="submission" date="2023-07" db="EMBL/GenBank/DDBJ databases">
        <title>Sorghum-associated microbial communities from plants grown in Nebraska, USA.</title>
        <authorList>
            <person name="Schachtman D."/>
        </authorList>
    </citation>
    <scope>NUCLEOTIDE SEQUENCE [LARGE SCALE GENOMIC DNA]</scope>
    <source>
        <strain evidence="1 2">BE107</strain>
    </source>
</reference>
<sequence length="108" mass="11484">MLDIYYTDPSTTDMPDDPSGLELAGSIDLDAHRSLAVLFDKGSLAGAGLKYFEDSFLQPAQITTLMKIFTTNVSELGGNRGALDAFAAMRSLFEAALVRGAGLVAFCD</sequence>
<keyword evidence="2" id="KW-1185">Reference proteome</keyword>
<dbReference type="EMBL" id="JAVDTT010000002">
    <property type="protein sequence ID" value="MDR6841804.1"/>
    <property type="molecule type" value="Genomic_DNA"/>
</dbReference>
<gene>
    <name evidence="1" type="ORF">J2W94_002089</name>
</gene>
<organism evidence="1 2">
    <name type="scientific">Pseudoxanthomonas sacheonensis</name>
    <dbReference type="NCBI Taxonomy" id="443615"/>
    <lineage>
        <taxon>Bacteria</taxon>
        <taxon>Pseudomonadati</taxon>
        <taxon>Pseudomonadota</taxon>
        <taxon>Gammaproteobacteria</taxon>
        <taxon>Lysobacterales</taxon>
        <taxon>Lysobacteraceae</taxon>
        <taxon>Pseudoxanthomonas</taxon>
    </lineage>
</organism>
<proteinExistence type="predicted"/>
<accession>A0ABU1RUK3</accession>